<dbReference type="Proteomes" id="UP000018837">
    <property type="component" value="Unassembled WGS sequence"/>
</dbReference>
<dbReference type="SUPFAM" id="SSF56801">
    <property type="entry name" value="Acetyl-CoA synthetase-like"/>
    <property type="match status" value="1"/>
</dbReference>
<dbReference type="Gene3D" id="3.40.50.12780">
    <property type="entry name" value="N-terminal domain of ligase-like"/>
    <property type="match status" value="1"/>
</dbReference>
<dbReference type="InterPro" id="IPR020459">
    <property type="entry name" value="AMP-binding"/>
</dbReference>
<reference evidence="4 5" key="1">
    <citation type="submission" date="2013-11" db="EMBL/GenBank/DDBJ databases">
        <title>Single cell genomics of uncultured Tannerella BU063 (oral taxon 286).</title>
        <authorList>
            <person name="Beall C.J."/>
            <person name="Campbell A.G."/>
            <person name="Griffen A.L."/>
            <person name="Podar M."/>
            <person name="Leys E.J."/>
        </authorList>
    </citation>
    <scope>NUCLEOTIDE SEQUENCE [LARGE SCALE GENOMIC DNA]</scope>
    <source>
        <strain evidence="4">Cell 2</strain>
    </source>
</reference>
<organism evidence="4 5">
    <name type="scientific">Tannerella sp. oral taxon BU063 isolate Cell 2</name>
    <dbReference type="NCBI Taxonomy" id="1411148"/>
    <lineage>
        <taxon>Bacteria</taxon>
        <taxon>Pseudomonadati</taxon>
        <taxon>Bacteroidota</taxon>
        <taxon>Bacteroidia</taxon>
        <taxon>Bacteroidales</taxon>
        <taxon>Tannerellaceae</taxon>
        <taxon>Tannerella</taxon>
    </lineage>
</organism>
<dbReference type="InterPro" id="IPR042099">
    <property type="entry name" value="ANL_N_sf"/>
</dbReference>
<dbReference type="AlphaFoldDB" id="W2C710"/>
<feature type="domain" description="AMP-dependent synthetase/ligase" evidence="3">
    <location>
        <begin position="11"/>
        <end position="430"/>
    </location>
</feature>
<dbReference type="PATRIC" id="fig|1411148.3.peg.196"/>
<dbReference type="PANTHER" id="PTHR43272">
    <property type="entry name" value="LONG-CHAIN-FATTY-ACID--COA LIGASE"/>
    <property type="match status" value="1"/>
</dbReference>
<dbReference type="CDD" id="cd05907">
    <property type="entry name" value="VL_LC_FACS_like"/>
    <property type="match status" value="1"/>
</dbReference>
<gene>
    <name evidence="4" type="ORF">N425_02085</name>
</gene>
<accession>W2C710</accession>
<keyword evidence="1" id="KW-0547">Nucleotide-binding</keyword>
<name>W2C710_9BACT</name>
<dbReference type="EMBL" id="AYUF01000295">
    <property type="protein sequence ID" value="ETK02833.1"/>
    <property type="molecule type" value="Genomic_DNA"/>
</dbReference>
<protein>
    <submittedName>
        <fullName evidence="4">Long-chain fatty acid--CoA ligase</fullName>
    </submittedName>
</protein>
<keyword evidence="2" id="KW-0067">ATP-binding</keyword>
<dbReference type="GO" id="GO:0005524">
    <property type="term" value="F:ATP binding"/>
    <property type="evidence" value="ECO:0007669"/>
    <property type="project" value="UniProtKB-KW"/>
</dbReference>
<dbReference type="Pfam" id="PF00501">
    <property type="entry name" value="AMP-binding"/>
    <property type="match status" value="1"/>
</dbReference>
<dbReference type="GO" id="GO:0016020">
    <property type="term" value="C:membrane"/>
    <property type="evidence" value="ECO:0007669"/>
    <property type="project" value="TreeGrafter"/>
</dbReference>
<dbReference type="InterPro" id="IPR020845">
    <property type="entry name" value="AMP-binding_CS"/>
</dbReference>
<dbReference type="InterPro" id="IPR000873">
    <property type="entry name" value="AMP-dep_synth/lig_dom"/>
</dbReference>
<dbReference type="PANTHER" id="PTHR43272:SF33">
    <property type="entry name" value="AMP-BINDING DOMAIN-CONTAINING PROTEIN-RELATED"/>
    <property type="match status" value="1"/>
</dbReference>
<evidence type="ECO:0000256" key="1">
    <source>
        <dbReference type="ARBA" id="ARBA00022741"/>
    </source>
</evidence>
<dbReference type="Pfam" id="PF23562">
    <property type="entry name" value="AMP-binding_C_3"/>
    <property type="match status" value="1"/>
</dbReference>
<evidence type="ECO:0000256" key="2">
    <source>
        <dbReference type="ARBA" id="ARBA00022840"/>
    </source>
</evidence>
<comment type="caution">
    <text evidence="4">The sequence shown here is derived from an EMBL/GenBank/DDBJ whole genome shotgun (WGS) entry which is preliminary data.</text>
</comment>
<keyword evidence="4" id="KW-0436">Ligase</keyword>
<evidence type="ECO:0000313" key="5">
    <source>
        <dbReference type="Proteomes" id="UP000018837"/>
    </source>
</evidence>
<dbReference type="PRINTS" id="PR00154">
    <property type="entry name" value="AMPBINDING"/>
</dbReference>
<dbReference type="PROSITE" id="PS00455">
    <property type="entry name" value="AMP_BINDING"/>
    <property type="match status" value="1"/>
</dbReference>
<dbReference type="GO" id="GO:0004467">
    <property type="term" value="F:long-chain fatty acid-CoA ligase activity"/>
    <property type="evidence" value="ECO:0007669"/>
    <property type="project" value="TreeGrafter"/>
</dbReference>
<evidence type="ECO:0000313" key="4">
    <source>
        <dbReference type="EMBL" id="ETK02833.1"/>
    </source>
</evidence>
<evidence type="ECO:0000259" key="3">
    <source>
        <dbReference type="Pfam" id="PF00501"/>
    </source>
</evidence>
<sequence>MTPHFAELIHYQAERYGQRVALLHRDPRTGKWLGISWNAFADRVRLTSQALIEYGIGVQENIGIYAPNMPQYFYTAFGAYGARAVEVPMYPTGSPDQIKYIVRDANIRLLFVGEQQQYNNAYKAQQEMGETLRKIVIFDRSVVRYPTDETSVFFEEFVRLGDNARAETAARIRRNEATDDDVALIIYTSGTTGEPKGVVITHANFREMMRIHTLRLPMVTERDLSMCFLPLVHIFEKGWTNFCLCRGVRIAINRDPKMIRQTLLEVRPTLMCNVPRFWEKVYAGANERLTRAAGPMQRLLRDALRTGREYVLNYRRTGETPPRTLALKFAFYQKTVYSALKRAVGIERGNIFPVAGAPLSDEIAEFLLSVDIPIVYGYGLSETSATVCCYPTVGYTLGSIGTLMPDIDVRIDPENNEILVRGKTIMREYYRKPEETRRAFTPDGYFRTGDAGRLGEDGCTLFFQERIKDLFKTSNGKYIAPQAIEMSLGGNPYIEQCAVIADERKFVSALIVPAFDALEAHARARGIAFTDRADLIAREDIIRFYRSLIEEAQQHFASFEKIKRFTLLQRPFTIQDGELTDTLKLRRGAIARRYAAEIEAMYKDTEK</sequence>
<proteinExistence type="predicted"/>